<feature type="chain" id="PRO_5035896099" description="Secreted protein" evidence="1">
    <location>
        <begin position="20"/>
        <end position="128"/>
    </location>
</feature>
<organism evidence="2 3">
    <name type="scientific">Triticum urartu</name>
    <name type="common">Red wild einkorn</name>
    <name type="synonym">Crithodium urartu</name>
    <dbReference type="NCBI Taxonomy" id="4572"/>
    <lineage>
        <taxon>Eukaryota</taxon>
        <taxon>Viridiplantae</taxon>
        <taxon>Streptophyta</taxon>
        <taxon>Embryophyta</taxon>
        <taxon>Tracheophyta</taxon>
        <taxon>Spermatophyta</taxon>
        <taxon>Magnoliopsida</taxon>
        <taxon>Liliopsida</taxon>
        <taxon>Poales</taxon>
        <taxon>Poaceae</taxon>
        <taxon>BOP clade</taxon>
        <taxon>Pooideae</taxon>
        <taxon>Triticodae</taxon>
        <taxon>Triticeae</taxon>
        <taxon>Triticinae</taxon>
        <taxon>Triticum</taxon>
    </lineage>
</organism>
<evidence type="ECO:0008006" key="4">
    <source>
        <dbReference type="Google" id="ProtNLM"/>
    </source>
</evidence>
<dbReference type="AlphaFoldDB" id="A0A8R7RBS5"/>
<dbReference type="Proteomes" id="UP000015106">
    <property type="component" value="Unassembled WGS sequence"/>
</dbReference>
<feature type="signal peptide" evidence="1">
    <location>
        <begin position="1"/>
        <end position="19"/>
    </location>
</feature>
<dbReference type="EnsemblPlants" id="TuG1812S0001562900.01.T01">
    <property type="protein sequence ID" value="TuG1812S0001562900.01.T01"/>
    <property type="gene ID" value="TuG1812S0001562900.01"/>
</dbReference>
<accession>A0A8R7RBS5</accession>
<evidence type="ECO:0000313" key="3">
    <source>
        <dbReference type="Proteomes" id="UP000015106"/>
    </source>
</evidence>
<evidence type="ECO:0000256" key="1">
    <source>
        <dbReference type="SAM" id="SignalP"/>
    </source>
</evidence>
<evidence type="ECO:0000313" key="2">
    <source>
        <dbReference type="EnsemblPlants" id="TuG1812S0001562900.01.T01"/>
    </source>
</evidence>
<dbReference type="Gramene" id="TuG1812S0001562900.01.T01">
    <property type="protein sequence ID" value="TuG1812S0001562900.01.T01"/>
    <property type="gene ID" value="TuG1812S0001562900.01"/>
</dbReference>
<keyword evidence="1" id="KW-0732">Signal</keyword>
<keyword evidence="3" id="KW-1185">Reference proteome</keyword>
<reference evidence="2" key="2">
    <citation type="submission" date="2022-06" db="UniProtKB">
        <authorList>
            <consortium name="EnsemblPlants"/>
        </authorList>
    </citation>
    <scope>IDENTIFICATION</scope>
</reference>
<proteinExistence type="predicted"/>
<name>A0A8R7RBS5_TRIUA</name>
<sequence length="128" mass="13921">MCDCVCLFLSWLIERPLRALPQQLVAAGRYPHVMPMCCTPFLYAGAAMAVSWSSPPRLPTTPCVQAWRGRSMAGTAASRRQLGTVAPGLYTPLPATGRCRCVFTCSRSMFNENVNEPLAIASSSSHNK</sequence>
<reference evidence="3" key="1">
    <citation type="journal article" date="2013" name="Nature">
        <title>Draft genome of the wheat A-genome progenitor Triticum urartu.</title>
        <authorList>
            <person name="Ling H.Q."/>
            <person name="Zhao S."/>
            <person name="Liu D."/>
            <person name="Wang J."/>
            <person name="Sun H."/>
            <person name="Zhang C."/>
            <person name="Fan H."/>
            <person name="Li D."/>
            <person name="Dong L."/>
            <person name="Tao Y."/>
            <person name="Gao C."/>
            <person name="Wu H."/>
            <person name="Li Y."/>
            <person name="Cui Y."/>
            <person name="Guo X."/>
            <person name="Zheng S."/>
            <person name="Wang B."/>
            <person name="Yu K."/>
            <person name="Liang Q."/>
            <person name="Yang W."/>
            <person name="Lou X."/>
            <person name="Chen J."/>
            <person name="Feng M."/>
            <person name="Jian J."/>
            <person name="Zhang X."/>
            <person name="Luo G."/>
            <person name="Jiang Y."/>
            <person name="Liu J."/>
            <person name="Wang Z."/>
            <person name="Sha Y."/>
            <person name="Zhang B."/>
            <person name="Wu H."/>
            <person name="Tang D."/>
            <person name="Shen Q."/>
            <person name="Xue P."/>
            <person name="Zou S."/>
            <person name="Wang X."/>
            <person name="Liu X."/>
            <person name="Wang F."/>
            <person name="Yang Y."/>
            <person name="An X."/>
            <person name="Dong Z."/>
            <person name="Zhang K."/>
            <person name="Zhang X."/>
            <person name="Luo M.C."/>
            <person name="Dvorak J."/>
            <person name="Tong Y."/>
            <person name="Wang J."/>
            <person name="Yang H."/>
            <person name="Li Z."/>
            <person name="Wang D."/>
            <person name="Zhang A."/>
            <person name="Wang J."/>
        </authorList>
    </citation>
    <scope>NUCLEOTIDE SEQUENCE</scope>
    <source>
        <strain evidence="3">cv. G1812</strain>
    </source>
</reference>
<protein>
    <recommendedName>
        <fullName evidence="4">Secreted protein</fullName>
    </recommendedName>
</protein>